<dbReference type="Proteomes" id="UP000254651">
    <property type="component" value="Unassembled WGS sequence"/>
</dbReference>
<dbReference type="EMBL" id="UGQS01000002">
    <property type="protein sequence ID" value="STZ77009.1"/>
    <property type="molecule type" value="Genomic_DNA"/>
</dbReference>
<organism evidence="1 2">
    <name type="scientific">Bergeriella denitrificans</name>
    <name type="common">Neisseria denitrificans</name>
    <dbReference type="NCBI Taxonomy" id="494"/>
    <lineage>
        <taxon>Bacteria</taxon>
        <taxon>Pseudomonadati</taxon>
        <taxon>Pseudomonadota</taxon>
        <taxon>Betaproteobacteria</taxon>
        <taxon>Neisseriales</taxon>
        <taxon>Neisseriaceae</taxon>
        <taxon>Bergeriella</taxon>
    </lineage>
</organism>
<gene>
    <name evidence="1" type="ORF">NCTC10295_01809</name>
</gene>
<keyword evidence="2" id="KW-1185">Reference proteome</keyword>
<proteinExistence type="predicted"/>
<dbReference type="RefSeq" id="WP_147283898.1">
    <property type="nucleotide sequence ID" value="NZ_CP181246.1"/>
</dbReference>
<evidence type="ECO:0000313" key="1">
    <source>
        <dbReference type="EMBL" id="STZ77009.1"/>
    </source>
</evidence>
<sequence length="247" mass="28279">MLQQQLHSISLSRLSPYLTLCGNNQKEAVCVYTALQQRSCIYFALIQEIEVGVRNEMSRVIQSRLSPQQDLLGFFQSLAADTSSLSLSAAGRKQLADCLRELSVSKPNFRADDVIANITFGFWVHLLNDDGAKNPDYAKWHQMFNGQLFGKRFASNKDIFLSLRQVLSFRNKLYHQEPVWKGKSIRSPEKALRNLSKKYQNFSCYLQKIAPERAKLRQASPLLRSMEAGCFDETLLMTELNYLKTLL</sequence>
<reference evidence="1 2" key="1">
    <citation type="submission" date="2018-06" db="EMBL/GenBank/DDBJ databases">
        <authorList>
            <consortium name="Pathogen Informatics"/>
            <person name="Doyle S."/>
        </authorList>
    </citation>
    <scope>NUCLEOTIDE SEQUENCE [LARGE SCALE GENOMIC DNA]</scope>
    <source>
        <strain evidence="1 2">NCTC10295</strain>
    </source>
</reference>
<dbReference type="AlphaFoldDB" id="A0A378UK25"/>
<name>A0A378UK25_BERDE</name>
<evidence type="ECO:0000313" key="2">
    <source>
        <dbReference type="Proteomes" id="UP000254651"/>
    </source>
</evidence>
<protein>
    <submittedName>
        <fullName evidence="1">Abi-like protein</fullName>
    </submittedName>
</protein>
<accession>A0A378UK25</accession>